<feature type="domain" description="LysM" evidence="1">
    <location>
        <begin position="70"/>
        <end position="115"/>
    </location>
</feature>
<dbReference type="SUPFAM" id="SSF54106">
    <property type="entry name" value="LysM domain"/>
    <property type="match status" value="3"/>
</dbReference>
<dbReference type="PANTHER" id="PTHR33734">
    <property type="entry name" value="LYSM DOMAIN-CONTAINING GPI-ANCHORED PROTEIN 2"/>
    <property type="match status" value="1"/>
</dbReference>
<accession>A0ABS4HEK0</accession>
<feature type="domain" description="LysM" evidence="1">
    <location>
        <begin position="12"/>
        <end position="60"/>
    </location>
</feature>
<evidence type="ECO:0000313" key="2">
    <source>
        <dbReference type="EMBL" id="MBP1949365.1"/>
    </source>
</evidence>
<dbReference type="SMART" id="SM00257">
    <property type="entry name" value="LysM"/>
    <property type="match status" value="3"/>
</dbReference>
<reference evidence="2 3" key="1">
    <citation type="submission" date="2021-03" db="EMBL/GenBank/DDBJ databases">
        <title>Genomic Encyclopedia of Type Strains, Phase IV (KMG-IV): sequencing the most valuable type-strain genomes for metagenomic binning, comparative biology and taxonomic classification.</title>
        <authorList>
            <person name="Goeker M."/>
        </authorList>
    </citation>
    <scope>NUCLEOTIDE SEQUENCE [LARGE SCALE GENOMIC DNA]</scope>
    <source>
        <strain evidence="2 3">DSM 21085</strain>
    </source>
</reference>
<dbReference type="InterPro" id="IPR036779">
    <property type="entry name" value="LysM_dom_sf"/>
</dbReference>
<dbReference type="PANTHER" id="PTHR33734:SF22">
    <property type="entry name" value="MEMBRANE-BOUND LYTIC MUREIN TRANSGLYCOSYLASE D"/>
    <property type="match status" value="1"/>
</dbReference>
<dbReference type="EMBL" id="JAGGKK010000012">
    <property type="protein sequence ID" value="MBP1949365.1"/>
    <property type="molecule type" value="Genomic_DNA"/>
</dbReference>
<feature type="domain" description="LysM" evidence="1">
    <location>
        <begin position="118"/>
        <end position="165"/>
    </location>
</feature>
<dbReference type="InterPro" id="IPR018911">
    <property type="entry name" value="Gmad2_Ig-like_dom"/>
</dbReference>
<gene>
    <name evidence="2" type="ORF">J2Z82_002302</name>
</gene>
<dbReference type="Pfam" id="PF01476">
    <property type="entry name" value="LysM"/>
    <property type="match status" value="3"/>
</dbReference>
<dbReference type="InterPro" id="IPR018392">
    <property type="entry name" value="LysM"/>
</dbReference>
<dbReference type="CDD" id="cd00118">
    <property type="entry name" value="LysM"/>
    <property type="match status" value="3"/>
</dbReference>
<organism evidence="2 3">
    <name type="scientific">Virgibacillus litoralis</name>
    <dbReference type="NCBI Taxonomy" id="578221"/>
    <lineage>
        <taxon>Bacteria</taxon>
        <taxon>Bacillati</taxon>
        <taxon>Bacillota</taxon>
        <taxon>Bacilli</taxon>
        <taxon>Bacillales</taxon>
        <taxon>Bacillaceae</taxon>
        <taxon>Virgibacillus</taxon>
    </lineage>
</organism>
<evidence type="ECO:0000259" key="1">
    <source>
        <dbReference type="PROSITE" id="PS51782"/>
    </source>
</evidence>
<comment type="caution">
    <text evidence="2">The sequence shown here is derived from an EMBL/GenBank/DDBJ whole genome shotgun (WGS) entry which is preliminary data.</text>
</comment>
<proteinExistence type="predicted"/>
<dbReference type="PROSITE" id="PS51782">
    <property type="entry name" value="LYSM"/>
    <property type="match status" value="3"/>
</dbReference>
<dbReference type="RefSeq" id="WP_342453628.1">
    <property type="nucleotide sequence ID" value="NZ_JAGGKK010000012.1"/>
</dbReference>
<protein>
    <submittedName>
        <fullName evidence="2">LysM repeat protein</fullName>
    </submittedName>
</protein>
<sequence>MICLGIATGTYFIYHVQPGDTLYAIADRFGSTPQAIADANYLYPPVTTPDMIFPGQLLVVPSNSTNANSTFYVVAPGDSLTRIALRFSTAIELIAGINTDIQDPGLIYPGQPLVVPAFIYTVEPGDTIYQLQQRFGIPRANIIRANQNRPGFSPTTIWPGYALIIPLETSENIAVMDPLPGTVIQSGQRVTGYARAFEANVLHQVRDSNGVIVSEERAVMADQGAPAYGRFESTLPFDRQPTASTGEIWVYTRSPRNNEIQDLVQVKVNFNSV</sequence>
<dbReference type="Gene3D" id="3.10.350.10">
    <property type="entry name" value="LysM domain"/>
    <property type="match status" value="3"/>
</dbReference>
<name>A0ABS4HEK0_9BACI</name>
<keyword evidence="3" id="KW-1185">Reference proteome</keyword>
<dbReference type="Pfam" id="PF10648">
    <property type="entry name" value="Gmad2"/>
    <property type="match status" value="1"/>
</dbReference>
<dbReference type="Proteomes" id="UP001519328">
    <property type="component" value="Unassembled WGS sequence"/>
</dbReference>
<evidence type="ECO:0000313" key="3">
    <source>
        <dbReference type="Proteomes" id="UP001519328"/>
    </source>
</evidence>